<organism evidence="1 2">
    <name type="scientific">Maribellus comscasis</name>
    <dbReference type="NCBI Taxonomy" id="2681766"/>
    <lineage>
        <taxon>Bacteria</taxon>
        <taxon>Pseudomonadati</taxon>
        <taxon>Bacteroidota</taxon>
        <taxon>Bacteroidia</taxon>
        <taxon>Marinilabiliales</taxon>
        <taxon>Prolixibacteraceae</taxon>
        <taxon>Maribellus</taxon>
    </lineage>
</organism>
<reference evidence="1 2" key="1">
    <citation type="submission" date="2019-11" db="EMBL/GenBank/DDBJ databases">
        <authorList>
            <person name="Zheng R.K."/>
            <person name="Sun C.M."/>
        </authorList>
    </citation>
    <scope>NUCLEOTIDE SEQUENCE [LARGE SCALE GENOMIC DNA]</scope>
    <source>
        <strain evidence="1 2">WC007</strain>
    </source>
</reference>
<evidence type="ECO:0000313" key="2">
    <source>
        <dbReference type="Proteomes" id="UP000428260"/>
    </source>
</evidence>
<gene>
    <name evidence="1" type="ORF">GM418_21040</name>
</gene>
<proteinExistence type="predicted"/>
<dbReference type="EMBL" id="CP046401">
    <property type="protein sequence ID" value="QGY46062.1"/>
    <property type="molecule type" value="Genomic_DNA"/>
</dbReference>
<dbReference type="RefSeq" id="WP_158869200.1">
    <property type="nucleotide sequence ID" value="NZ_CP046401.1"/>
</dbReference>
<accession>A0A6I6K0X2</accession>
<dbReference type="KEGG" id="mcos:GM418_21040"/>
<dbReference type="AlphaFoldDB" id="A0A6I6K0X2"/>
<name>A0A6I6K0X2_9BACT</name>
<keyword evidence="2" id="KW-1185">Reference proteome</keyword>
<evidence type="ECO:0000313" key="1">
    <source>
        <dbReference type="EMBL" id="QGY46062.1"/>
    </source>
</evidence>
<sequence>MNKYLTAKNIENADLIATFQRCPFGDATEDCPFILYHRLNDPEEQIRIINTLPEEKLRELRSLHRECIALRRNQMKLNKANSNEFFSKTS</sequence>
<protein>
    <submittedName>
        <fullName evidence="1">Uncharacterized protein</fullName>
    </submittedName>
</protein>
<dbReference type="Proteomes" id="UP000428260">
    <property type="component" value="Chromosome"/>
</dbReference>